<keyword evidence="4" id="KW-1185">Reference proteome</keyword>
<comment type="caution">
    <text evidence="3">The sequence shown here is derived from an EMBL/GenBank/DDBJ whole genome shotgun (WGS) entry which is preliminary data.</text>
</comment>
<feature type="region of interest" description="Disordered" evidence="1">
    <location>
        <begin position="216"/>
        <end position="270"/>
    </location>
</feature>
<gene>
    <name evidence="3" type="ORF">ACHAWO_009877</name>
</gene>
<feature type="signal peptide" evidence="2">
    <location>
        <begin position="1"/>
        <end position="26"/>
    </location>
</feature>
<evidence type="ECO:0000313" key="3">
    <source>
        <dbReference type="EMBL" id="KAL3773708.1"/>
    </source>
</evidence>
<dbReference type="AlphaFoldDB" id="A0ABD3NE65"/>
<evidence type="ECO:0000256" key="2">
    <source>
        <dbReference type="SAM" id="SignalP"/>
    </source>
</evidence>
<organism evidence="3 4">
    <name type="scientific">Cyclotella atomus</name>
    <dbReference type="NCBI Taxonomy" id="382360"/>
    <lineage>
        <taxon>Eukaryota</taxon>
        <taxon>Sar</taxon>
        <taxon>Stramenopiles</taxon>
        <taxon>Ochrophyta</taxon>
        <taxon>Bacillariophyta</taxon>
        <taxon>Coscinodiscophyceae</taxon>
        <taxon>Thalassiosirophycidae</taxon>
        <taxon>Stephanodiscales</taxon>
        <taxon>Stephanodiscaceae</taxon>
        <taxon>Cyclotella</taxon>
    </lineage>
</organism>
<feature type="compositionally biased region" description="Acidic residues" evidence="1">
    <location>
        <begin position="232"/>
        <end position="241"/>
    </location>
</feature>
<accession>A0ABD3NE65</accession>
<feature type="chain" id="PRO_5044765024" evidence="2">
    <location>
        <begin position="27"/>
        <end position="419"/>
    </location>
</feature>
<reference evidence="3 4" key="1">
    <citation type="submission" date="2024-10" db="EMBL/GenBank/DDBJ databases">
        <title>Updated reference genomes for cyclostephanoid diatoms.</title>
        <authorList>
            <person name="Roberts W.R."/>
            <person name="Alverson A.J."/>
        </authorList>
    </citation>
    <scope>NUCLEOTIDE SEQUENCE [LARGE SCALE GENOMIC DNA]</scope>
    <source>
        <strain evidence="3 4">AJA010-31</strain>
    </source>
</reference>
<keyword evidence="2" id="KW-0732">Signal</keyword>
<protein>
    <submittedName>
        <fullName evidence="3">Uncharacterized protein</fullName>
    </submittedName>
</protein>
<dbReference type="Proteomes" id="UP001530400">
    <property type="component" value="Unassembled WGS sequence"/>
</dbReference>
<dbReference type="EMBL" id="JALLPJ020001222">
    <property type="protein sequence ID" value="KAL3773708.1"/>
    <property type="molecule type" value="Genomic_DNA"/>
</dbReference>
<evidence type="ECO:0000256" key="1">
    <source>
        <dbReference type="SAM" id="MobiDB-lite"/>
    </source>
</evidence>
<proteinExistence type="predicted"/>
<evidence type="ECO:0000313" key="4">
    <source>
        <dbReference type="Proteomes" id="UP001530400"/>
    </source>
</evidence>
<sequence>MKPKILPLIVIKHLVITSVMFMKVYPDPQGISDEFSPREIVLRWQLDFKTHCKAQFGAYCIVYDKPDATTTNTMNLRTRNGICLGPTGNFQGTFKFLVLDTLAVIKGKKFTEFPMPDSVIKKLEQYEHRPLISDNAVEPEPATLPYPDIPAELPSILYESEMPDTTLLPDEPDPIAGVNSDEQQHHQLIYQNITNNNINVVHAEDGETAPALDQYEDSSDVEDGDYAHDAEEGSSESEDDDSHGVEMVPEEEALEDEPHGNRRSARDRRAPDRLGDWTMLTAASLLTANNGEGTIFVKDDEIAYFGVLLMQMSLNQGLKVFGKKGEAGAMKEMQQLHDMETFFPRDPKLLTQEERIKALSSLIFLKEKSNGEVKGRTCVNGAPQRAYIRKEDAHSPMVMTDSVFIQGVINAKERRKVGK</sequence>
<name>A0ABD3NE65_9STRA</name>